<reference evidence="1 2" key="1">
    <citation type="submission" date="2016-10" db="EMBL/GenBank/DDBJ databases">
        <authorList>
            <person name="Varghese N."/>
            <person name="Submissions S."/>
        </authorList>
    </citation>
    <scope>NUCLEOTIDE SEQUENCE [LARGE SCALE GENOMIC DNA]</scope>
    <source>
        <strain evidence="1 2">MAR_2009_60</strain>
    </source>
</reference>
<dbReference type="EMBL" id="LT629754">
    <property type="protein sequence ID" value="SDS81967.1"/>
    <property type="molecule type" value="Genomic_DNA"/>
</dbReference>
<gene>
    <name evidence="1" type="ORF">SAMN05192545_2133</name>
</gene>
<dbReference type="RefSeq" id="WP_091605642.1">
    <property type="nucleotide sequence ID" value="NZ_LT629754.1"/>
</dbReference>
<dbReference type="Proteomes" id="UP000199574">
    <property type="component" value="Chromosome I"/>
</dbReference>
<sequence>MKHIIYFALSFCLFPWVSFISTDEIKHTLHVIHKGISLTEPVACTLVEITNEKALPHEFYMDVESVVCGDNQCKIDVVRIYWDELGHFNKLVLPDDVSLEKSEGKSFTNADYKKLHEILKNENSALKNVYKDEIVGTVGSEGVDAMSGETILLEKSTYVKGAVWTCYSLWHWAHGDVKQHIRDITGNSYSKSELQSFLQKDNYQLFALEQLIRKKDFSKKTVNAIINAIKTNPELLRTSMRYWNSAPGDIYQYGAQELLPAVNSANRVLYLTDILQTEQKLNTAFINATNPLIAKFSYQEIDIFLNILKEKKLTTPNTIAQLTALLRADDFLISRRVYYFLKPQELSADDKLKIEDFYQQWKHKL</sequence>
<evidence type="ECO:0000313" key="1">
    <source>
        <dbReference type="EMBL" id="SDS81967.1"/>
    </source>
</evidence>
<accession>A0ABY0UKG0</accession>
<dbReference type="GeneID" id="90591892"/>
<evidence type="ECO:0000313" key="2">
    <source>
        <dbReference type="Proteomes" id="UP000199574"/>
    </source>
</evidence>
<evidence type="ECO:0008006" key="3">
    <source>
        <dbReference type="Google" id="ProtNLM"/>
    </source>
</evidence>
<organism evidence="1 2">
    <name type="scientific">Maribacter dokdonensis</name>
    <dbReference type="NCBI Taxonomy" id="320912"/>
    <lineage>
        <taxon>Bacteria</taxon>
        <taxon>Pseudomonadati</taxon>
        <taxon>Bacteroidota</taxon>
        <taxon>Flavobacteriia</taxon>
        <taxon>Flavobacteriales</taxon>
        <taxon>Flavobacteriaceae</taxon>
        <taxon>Maribacter</taxon>
    </lineage>
</organism>
<keyword evidence="2" id="KW-1185">Reference proteome</keyword>
<proteinExistence type="predicted"/>
<protein>
    <recommendedName>
        <fullName evidence="3">DUF4476 domain-containing protein</fullName>
    </recommendedName>
</protein>
<name>A0ABY0UKG0_9FLAO</name>